<feature type="transmembrane region" description="Helical" evidence="5">
    <location>
        <begin position="429"/>
        <end position="451"/>
    </location>
</feature>
<keyword evidence="3 5" id="KW-1133">Transmembrane helix</keyword>
<comment type="subcellular location">
    <subcellularLocation>
        <location evidence="1">Membrane</location>
        <topology evidence="1">Multi-pass membrane protein</topology>
    </subcellularLocation>
</comment>
<feature type="transmembrane region" description="Helical" evidence="5">
    <location>
        <begin position="39"/>
        <end position="63"/>
    </location>
</feature>
<evidence type="ECO:0000256" key="5">
    <source>
        <dbReference type="SAM" id="Phobius"/>
    </source>
</evidence>
<dbReference type="PANTHER" id="PTHR37422">
    <property type="entry name" value="TEICHURONIC ACID BIOSYNTHESIS PROTEIN TUAE"/>
    <property type="match status" value="1"/>
</dbReference>
<evidence type="ECO:0000256" key="4">
    <source>
        <dbReference type="ARBA" id="ARBA00023136"/>
    </source>
</evidence>
<protein>
    <submittedName>
        <fullName evidence="7">Ligase</fullName>
    </submittedName>
</protein>
<evidence type="ECO:0000259" key="6">
    <source>
        <dbReference type="Pfam" id="PF04932"/>
    </source>
</evidence>
<feature type="transmembrane region" description="Helical" evidence="5">
    <location>
        <begin position="75"/>
        <end position="93"/>
    </location>
</feature>
<reference evidence="7 8" key="1">
    <citation type="submission" date="2015-09" db="EMBL/GenBank/DDBJ databases">
        <title>Genome sequence of ICMP 11288.</title>
        <authorList>
            <person name="Visnovsky S."/>
            <person name="Lu A."/>
            <person name="Panda P."/>
            <person name="Pitman A."/>
        </authorList>
    </citation>
    <scope>NUCLEOTIDE SEQUENCE [LARGE SCALE GENOMIC DNA]</scope>
    <source>
        <strain evidence="7 8">ICMP 11288</strain>
    </source>
</reference>
<dbReference type="AlphaFoldDB" id="A0A0W0H1E5"/>
<evidence type="ECO:0000256" key="3">
    <source>
        <dbReference type="ARBA" id="ARBA00022989"/>
    </source>
</evidence>
<dbReference type="Pfam" id="PF04932">
    <property type="entry name" value="Wzy_C"/>
    <property type="match status" value="1"/>
</dbReference>
<dbReference type="GO" id="GO:0016874">
    <property type="term" value="F:ligase activity"/>
    <property type="evidence" value="ECO:0007669"/>
    <property type="project" value="UniProtKB-KW"/>
</dbReference>
<dbReference type="InterPro" id="IPR051533">
    <property type="entry name" value="WaaL-like"/>
</dbReference>
<comment type="caution">
    <text evidence="7">The sequence shown here is derived from an EMBL/GenBank/DDBJ whole genome shotgun (WGS) entry which is preliminary data.</text>
</comment>
<dbReference type="GO" id="GO:0016020">
    <property type="term" value="C:membrane"/>
    <property type="evidence" value="ECO:0007669"/>
    <property type="project" value="UniProtKB-SubCell"/>
</dbReference>
<feature type="transmembrane region" description="Helical" evidence="5">
    <location>
        <begin position="276"/>
        <end position="295"/>
    </location>
</feature>
<evidence type="ECO:0000256" key="1">
    <source>
        <dbReference type="ARBA" id="ARBA00004141"/>
    </source>
</evidence>
<gene>
    <name evidence="7" type="ORF">AO063_11445</name>
</gene>
<feature type="transmembrane region" description="Helical" evidence="5">
    <location>
        <begin position="463"/>
        <end position="481"/>
    </location>
</feature>
<sequence length="540" mass="58963">MSQPDCVKNSMAITAAALIAILFMLDPGVLFYTAIIGSALLVLIAILSPWLGLLALFPMAFALHPAPTSLGAQEIAFAALLMAVFLSALIKLLRTLGFTSVLRLFAAPLLIGLGFLVLNLVVAMYHHVPMADWIRGVVPFLFIYALIPICALVGREENNIRWLGASVGALILLTAGYIVVYYFHHGLWQPYWTLQVNGEMVKIPYEEALRNVNAQGPMRDRITMVLAQATDAILPLGMVLGYVVGTLTPDRRVAWISGLISLLCAAAVLITFTRSMLISALLVIGLFALYTFFAHKHLRLKVVSGIVIQALFSLVFIFATGMQDVWLGRMNSLANTALPIATSSIASMGEKHTQPDAAAPVVSESKPAANEKQDFNVSSRVQEYKIAWRMFQDHPVLGNGIGIKHEMRWERPGGDSFTESVGYIHNWPLYMLMVGGILGLLMYITVLGAPVVYRLTSLKSDPVHLTVIRTAVITLAIYGLFFAVFRLISFNLLLAAAWGVMLAHKHSNQIMGTALPDGHPASLSNTRPVTVVKDTRETSV</sequence>
<feature type="transmembrane region" description="Helical" evidence="5">
    <location>
        <begin position="225"/>
        <end position="245"/>
    </location>
</feature>
<dbReference type="Proteomes" id="UP000054197">
    <property type="component" value="Unassembled WGS sequence"/>
</dbReference>
<feature type="transmembrane region" description="Helical" evidence="5">
    <location>
        <begin position="252"/>
        <end position="270"/>
    </location>
</feature>
<evidence type="ECO:0000313" key="7">
    <source>
        <dbReference type="EMBL" id="KTB54624.1"/>
    </source>
</evidence>
<keyword evidence="2 5" id="KW-0812">Transmembrane</keyword>
<dbReference type="EMBL" id="LKEF01000096">
    <property type="protein sequence ID" value="KTB54624.1"/>
    <property type="molecule type" value="Genomic_DNA"/>
</dbReference>
<dbReference type="PANTHER" id="PTHR37422:SF23">
    <property type="entry name" value="TEICHURONIC ACID BIOSYNTHESIS PROTEIN TUAE"/>
    <property type="match status" value="1"/>
</dbReference>
<dbReference type="InterPro" id="IPR007016">
    <property type="entry name" value="O-antigen_ligase-rel_domated"/>
</dbReference>
<organism evidence="7 8">
    <name type="scientific">Pseudomonas fluorescens ICMP 11288</name>
    <dbReference type="NCBI Taxonomy" id="1198309"/>
    <lineage>
        <taxon>Bacteria</taxon>
        <taxon>Pseudomonadati</taxon>
        <taxon>Pseudomonadota</taxon>
        <taxon>Gammaproteobacteria</taxon>
        <taxon>Pseudomonadales</taxon>
        <taxon>Pseudomonadaceae</taxon>
        <taxon>Pseudomonas</taxon>
    </lineage>
</organism>
<keyword evidence="4 5" id="KW-0472">Membrane</keyword>
<evidence type="ECO:0000313" key="8">
    <source>
        <dbReference type="Proteomes" id="UP000054197"/>
    </source>
</evidence>
<feature type="transmembrane region" description="Helical" evidence="5">
    <location>
        <begin position="105"/>
        <end position="127"/>
    </location>
</feature>
<feature type="transmembrane region" description="Helical" evidence="5">
    <location>
        <begin position="302"/>
        <end position="322"/>
    </location>
</feature>
<accession>A0A0W0H1E5</accession>
<feature type="domain" description="O-antigen ligase-related" evidence="6">
    <location>
        <begin position="260"/>
        <end position="444"/>
    </location>
</feature>
<evidence type="ECO:0000256" key="2">
    <source>
        <dbReference type="ARBA" id="ARBA00022692"/>
    </source>
</evidence>
<name>A0A0W0H1E5_PSEFL</name>
<feature type="transmembrane region" description="Helical" evidence="5">
    <location>
        <begin position="12"/>
        <end position="32"/>
    </location>
</feature>
<feature type="transmembrane region" description="Helical" evidence="5">
    <location>
        <begin position="133"/>
        <end position="153"/>
    </location>
</feature>
<proteinExistence type="predicted"/>
<keyword evidence="7" id="KW-0436">Ligase</keyword>
<feature type="transmembrane region" description="Helical" evidence="5">
    <location>
        <begin position="160"/>
        <end position="183"/>
    </location>
</feature>
<dbReference type="RefSeq" id="WP_058422814.1">
    <property type="nucleotide sequence ID" value="NZ_LKEF01000096.1"/>
</dbReference>